<protein>
    <submittedName>
        <fullName evidence="2">Eukaryotic translation initiation factor 3 30 kDa subunit</fullName>
    </submittedName>
</protein>
<evidence type="ECO:0000313" key="4">
    <source>
        <dbReference type="WormBase" id="F40D4.13"/>
    </source>
</evidence>
<dbReference type="InParanoid" id="Q9XV33"/>
<dbReference type="STRING" id="6239.F40D4.13a.1"/>
<feature type="region of interest" description="Disordered" evidence="1">
    <location>
        <begin position="1"/>
        <end position="36"/>
    </location>
</feature>
<evidence type="ECO:0007829" key="5">
    <source>
        <dbReference type="PeptideAtlas" id="Q9XV33"/>
    </source>
</evidence>
<keyword evidence="2" id="KW-0648">Protein biosynthesis</keyword>
<dbReference type="PaxDb" id="6239-F40D4.13a"/>
<feature type="compositionally biased region" description="Acidic residues" evidence="1">
    <location>
        <begin position="23"/>
        <end position="32"/>
    </location>
</feature>
<dbReference type="UCSC" id="F40D4.13">
    <property type="organism name" value="c. elegans"/>
</dbReference>
<keyword evidence="3" id="KW-1185">Reference proteome</keyword>
<dbReference type="OMA" id="TEECTHY"/>
<dbReference type="RefSeq" id="NP_001256735.1">
    <property type="nucleotide sequence ID" value="NM_001269806.1"/>
</dbReference>
<evidence type="ECO:0000256" key="1">
    <source>
        <dbReference type="SAM" id="MobiDB-lite"/>
    </source>
</evidence>
<organism evidence="2 3">
    <name type="scientific">Caenorhabditis elegans</name>
    <dbReference type="NCBI Taxonomy" id="6239"/>
    <lineage>
        <taxon>Eukaryota</taxon>
        <taxon>Metazoa</taxon>
        <taxon>Ecdysozoa</taxon>
        <taxon>Nematoda</taxon>
        <taxon>Chromadorea</taxon>
        <taxon>Rhabditida</taxon>
        <taxon>Rhabditina</taxon>
        <taxon>Rhabditomorpha</taxon>
        <taxon>Rhabditoidea</taxon>
        <taxon>Rhabditidae</taxon>
        <taxon>Peloderinae</taxon>
        <taxon>Caenorhabditis</taxon>
    </lineage>
</organism>
<dbReference type="SMR" id="Q9XV33"/>
<gene>
    <name evidence="2" type="ORF">CELE_F40D4.13</name>
    <name evidence="2 4" type="ORF">F40D4.13</name>
</gene>
<sequence length="340" mass="37282">MSGDPIDQAWSDFEKETDKEAETVEEVGDEGEISPLKTQENDELIEEDDDDDIIITKVTGEKADKGNLEGLLAQIAQQNSSSKDIVQLCNELKKLPSAPFGVPLLDSGSATAGTQLVMFGSLVKLLESSKQTTSDNNTAVGLIKSINGSLKSIVDGEKAANNAWRESTIVMLKKELRKLELARLEDKETQKDNWSRFHEWAGKLKKNDDVDTGKTGSTSDVPGLLKRGSSETVDAAKFGSKSAGKTPKEKILAAQAANEAKKKKPVIFKCVLCVKDAHETEECTHYPTKESRIARMEAMNLCQKCVKYHGGSCHSKVQLNCSICRGAHQTFLCNIFEEDR</sequence>
<dbReference type="eggNOG" id="ENOG502TJ3F">
    <property type="taxonomic scope" value="Eukaryota"/>
</dbReference>
<dbReference type="Bgee" id="WBGene00009572">
    <property type="expression patterns" value="Expressed in adult organism and 2 other cell types or tissues"/>
</dbReference>
<dbReference type="AGR" id="WB:WBGene00009572"/>
<evidence type="ECO:0000313" key="2">
    <source>
        <dbReference type="EMBL" id="CAB04361.1"/>
    </source>
</evidence>
<keyword evidence="2" id="KW-0396">Initiation factor</keyword>
<dbReference type="EMBL" id="BX284605">
    <property type="protein sequence ID" value="CAB04361.1"/>
    <property type="molecule type" value="Genomic_DNA"/>
</dbReference>
<feature type="compositionally biased region" description="Basic and acidic residues" evidence="1">
    <location>
        <begin position="12"/>
        <end position="22"/>
    </location>
</feature>
<dbReference type="HOGENOM" id="CLU_746469_0_0_1"/>
<name>Q9XV33_CAEEL</name>
<dbReference type="GO" id="GO:0003743">
    <property type="term" value="F:translation initiation factor activity"/>
    <property type="evidence" value="ECO:0007669"/>
    <property type="project" value="UniProtKB-KW"/>
</dbReference>
<dbReference type="GeneID" id="185531"/>
<accession>Q9XV33</accession>
<dbReference type="WormBase" id="F40D4.13">
    <property type="protein sequence ID" value="CE19847"/>
    <property type="gene ID" value="WBGene00009572"/>
</dbReference>
<dbReference type="CTD" id="185531"/>
<dbReference type="Proteomes" id="UP000001940">
    <property type="component" value="Chromosome V"/>
</dbReference>
<dbReference type="PIR" id="T22010">
    <property type="entry name" value="T22010"/>
</dbReference>
<proteinExistence type="evidence at protein level"/>
<dbReference type="KEGG" id="cel:CELE_F40D4.13"/>
<dbReference type="FunCoup" id="Q9XV33">
    <property type="interactions" value="126"/>
</dbReference>
<evidence type="ECO:0000313" key="3">
    <source>
        <dbReference type="Proteomes" id="UP000001940"/>
    </source>
</evidence>
<keyword evidence="5" id="KW-1267">Proteomics identification</keyword>
<reference evidence="2 3" key="1">
    <citation type="journal article" date="1998" name="Science">
        <title>Genome sequence of the nematode C. elegans: a platform for investigating biology.</title>
        <authorList>
            <consortium name="The C. elegans sequencing consortium"/>
            <person name="Sulson J.E."/>
            <person name="Waterston R."/>
        </authorList>
    </citation>
    <scope>NUCLEOTIDE SEQUENCE [LARGE SCALE GENOMIC DNA]</scope>
    <source>
        <strain evidence="2 3">Bristol N2</strain>
    </source>
</reference>
<dbReference type="AlphaFoldDB" id="Q9XV33"/>